<sequence>MGISLVEGTFAGLIFDCDGTLVDTAPAHLAALRVGLDAHGLTMAKEWYYPRGGLTPDALMDDYEALLGTSVPREDIFARYTVAFQAELECLREVTVIAEIAREWQGRVPMAVASNGRRENVEASLTVTKLRTLFDLIVAAEDVERGKPAPDVFLEAARRMGVAAASCVVFEDSDEGLEGARRAGMRAIDIREYFAPKR</sequence>
<dbReference type="Gene3D" id="3.40.50.1000">
    <property type="entry name" value="HAD superfamily/HAD-like"/>
    <property type="match status" value="1"/>
</dbReference>
<dbReference type="CDD" id="cd07505">
    <property type="entry name" value="HAD_BPGM-like"/>
    <property type="match status" value="1"/>
</dbReference>
<dbReference type="InterPro" id="IPR023198">
    <property type="entry name" value="PGP-like_dom2"/>
</dbReference>
<reference evidence="2" key="1">
    <citation type="submission" date="2023-03" db="EMBL/GenBank/DDBJ databases">
        <title>Edaphobacter sp.</title>
        <authorList>
            <person name="Huber K.J."/>
            <person name="Papendorf J."/>
            <person name="Pilke C."/>
            <person name="Bunk B."/>
            <person name="Sproeer C."/>
            <person name="Pester M."/>
        </authorList>
    </citation>
    <scope>NUCLEOTIDE SEQUENCE</scope>
    <source>
        <strain evidence="1">DSM 109919</strain>
        <strain evidence="2">DSM 109920</strain>
    </source>
</reference>
<dbReference type="Gene3D" id="1.10.150.240">
    <property type="entry name" value="Putative phosphatase, domain 2"/>
    <property type="match status" value="1"/>
</dbReference>
<dbReference type="PRINTS" id="PR00413">
    <property type="entry name" value="HADHALOGNASE"/>
</dbReference>
<dbReference type="PANTHER" id="PTHR43481:SF4">
    <property type="entry name" value="GLYCEROL-1-PHOSPHATE PHOSPHOHYDROLASE 1-RELATED"/>
    <property type="match status" value="1"/>
</dbReference>
<dbReference type="KEGG" id="epl:P4G45_11555"/>
<dbReference type="RefSeq" id="WP_348266630.1">
    <property type="nucleotide sequence ID" value="NZ_CP121194.1"/>
</dbReference>
<dbReference type="InterPro" id="IPR051806">
    <property type="entry name" value="HAD-like_SPP"/>
</dbReference>
<name>A0AAU7D4W9_9BACT</name>
<accession>A0AAU7D4W9</accession>
<dbReference type="SUPFAM" id="SSF56784">
    <property type="entry name" value="HAD-like"/>
    <property type="match status" value="1"/>
</dbReference>
<dbReference type="AlphaFoldDB" id="A0AAU7D4W9"/>
<dbReference type="NCBIfam" id="TIGR01509">
    <property type="entry name" value="HAD-SF-IA-v3"/>
    <property type="match status" value="1"/>
</dbReference>
<dbReference type="PANTHER" id="PTHR43481">
    <property type="entry name" value="FRUCTOSE-1-PHOSPHATE PHOSPHATASE"/>
    <property type="match status" value="1"/>
</dbReference>
<dbReference type="InterPro" id="IPR023214">
    <property type="entry name" value="HAD_sf"/>
</dbReference>
<evidence type="ECO:0000313" key="1">
    <source>
        <dbReference type="EMBL" id="XBH09120.1"/>
    </source>
</evidence>
<dbReference type="InterPro" id="IPR006439">
    <property type="entry name" value="HAD-SF_hydro_IA"/>
</dbReference>
<dbReference type="SFLD" id="SFLDG01129">
    <property type="entry name" value="C1.5:_HAD__Beta-PGM__Phosphata"/>
    <property type="match status" value="1"/>
</dbReference>
<dbReference type="EMBL" id="CP121194">
    <property type="protein sequence ID" value="XBH09120.1"/>
    <property type="molecule type" value="Genomic_DNA"/>
</dbReference>
<dbReference type="EMBL" id="CP121195">
    <property type="protein sequence ID" value="XBH12324.1"/>
    <property type="molecule type" value="Genomic_DNA"/>
</dbReference>
<evidence type="ECO:0000313" key="2">
    <source>
        <dbReference type="EMBL" id="XBH12324.1"/>
    </source>
</evidence>
<dbReference type="SFLD" id="SFLDS00003">
    <property type="entry name" value="Haloacid_Dehalogenase"/>
    <property type="match status" value="1"/>
</dbReference>
<dbReference type="InterPro" id="IPR041492">
    <property type="entry name" value="HAD_2"/>
</dbReference>
<protein>
    <submittedName>
        <fullName evidence="2">HAD family phosphatase</fullName>
    </submittedName>
</protein>
<accession>A0AAU7CVK1</accession>
<gene>
    <name evidence="1" type="ORF">P4G45_11555</name>
    <name evidence="2" type="ORF">P8936_11500</name>
</gene>
<organism evidence="2">
    <name type="scientific">Edaphobacter paludis</name>
    <dbReference type="NCBI Taxonomy" id="3035702"/>
    <lineage>
        <taxon>Bacteria</taxon>
        <taxon>Pseudomonadati</taxon>
        <taxon>Acidobacteriota</taxon>
        <taxon>Terriglobia</taxon>
        <taxon>Terriglobales</taxon>
        <taxon>Acidobacteriaceae</taxon>
        <taxon>Edaphobacter</taxon>
    </lineage>
</organism>
<dbReference type="InterPro" id="IPR036412">
    <property type="entry name" value="HAD-like_sf"/>
</dbReference>
<proteinExistence type="predicted"/>
<dbReference type="GO" id="GO:0050308">
    <property type="term" value="F:sugar-phosphatase activity"/>
    <property type="evidence" value="ECO:0007669"/>
    <property type="project" value="TreeGrafter"/>
</dbReference>
<dbReference type="Pfam" id="PF13419">
    <property type="entry name" value="HAD_2"/>
    <property type="match status" value="1"/>
</dbReference>